<dbReference type="RefSeq" id="WP_073298588.1">
    <property type="nucleotide sequence ID" value="NZ_FQUF01000036.1"/>
</dbReference>
<dbReference type="InterPro" id="IPR006059">
    <property type="entry name" value="SBP"/>
</dbReference>
<evidence type="ECO:0000256" key="4">
    <source>
        <dbReference type="ARBA" id="ARBA00022729"/>
    </source>
</evidence>
<feature type="chain" id="PRO_5039528805" evidence="5">
    <location>
        <begin position="24"/>
        <end position="421"/>
    </location>
</feature>
<comment type="subcellular location">
    <subcellularLocation>
        <location evidence="1">Cell envelope</location>
    </subcellularLocation>
</comment>
<evidence type="ECO:0000256" key="5">
    <source>
        <dbReference type="SAM" id="SignalP"/>
    </source>
</evidence>
<proteinExistence type="inferred from homology"/>
<dbReference type="InterPro" id="IPR050490">
    <property type="entry name" value="Bact_solute-bd_prot1"/>
</dbReference>
<evidence type="ECO:0000256" key="2">
    <source>
        <dbReference type="ARBA" id="ARBA00008520"/>
    </source>
</evidence>
<sequence>MKKENWKKIFSAFLLSLSLFLVGCNNGEETSKQAEITYSIWDPVQLPGMQAVAKVFNEQQDDVHVNVEVTPWEQYWTKLESSAKGGKMPDIFWMHSNEIAKYSEGQVLMDLSEVIETSDEIDFSLFPEELVELYTDGDEQLGIPKDYSTIGLWYNKDLFDQAGIDYPDETWTWDTLLDAAIELTDQEKGIYGFLAPLNREEGYHNFIYQNGGEVLSDDKKQSGFRNPATVEAVQWYVDLSIKYGVSPTAGEFSDNSDMSYFQAGRAAMSLFGSWMTAEIASNENSNEFADVAVLPAGEERASIFNGLANSISADTPHPEAAIEFLEFLSSEEGMILQGKEGGAIPALKGADVSFTEAYPQFNTEVFIEQMDYREIKPYSKYTVRWEYEENDDLIPVFFGDVTVEEVSEQLADNVERILETE</sequence>
<feature type="signal peptide" evidence="5">
    <location>
        <begin position="1"/>
        <end position="23"/>
    </location>
</feature>
<keyword evidence="3" id="KW-0813">Transport</keyword>
<dbReference type="AlphaFoldDB" id="A0A1M4Z933"/>
<dbReference type="STRING" id="1121025.SAMN02745249_01906"/>
<dbReference type="CDD" id="cd13585">
    <property type="entry name" value="PBP2_TMBP_like"/>
    <property type="match status" value="1"/>
</dbReference>
<evidence type="ECO:0000313" key="7">
    <source>
        <dbReference type="Proteomes" id="UP000184128"/>
    </source>
</evidence>
<dbReference type="GO" id="GO:0030313">
    <property type="term" value="C:cell envelope"/>
    <property type="evidence" value="ECO:0007669"/>
    <property type="project" value="UniProtKB-SubCell"/>
</dbReference>
<gene>
    <name evidence="6" type="ORF">SAMN02745249_01906</name>
</gene>
<reference evidence="6 7" key="1">
    <citation type="submission" date="2016-11" db="EMBL/GenBank/DDBJ databases">
        <authorList>
            <person name="Jaros S."/>
            <person name="Januszkiewicz K."/>
            <person name="Wedrychowicz H."/>
        </authorList>
    </citation>
    <scope>NUCLEOTIDE SEQUENCE [LARGE SCALE GENOMIC DNA]</scope>
    <source>
        <strain evidence="6 7">DSM 15692</strain>
    </source>
</reference>
<keyword evidence="4 5" id="KW-0732">Signal</keyword>
<name>A0A1M4Z933_9LACT</name>
<evidence type="ECO:0000256" key="1">
    <source>
        <dbReference type="ARBA" id="ARBA00004196"/>
    </source>
</evidence>
<organism evidence="6 7">
    <name type="scientific">Atopostipes suicloacalis DSM 15692</name>
    <dbReference type="NCBI Taxonomy" id="1121025"/>
    <lineage>
        <taxon>Bacteria</taxon>
        <taxon>Bacillati</taxon>
        <taxon>Bacillota</taxon>
        <taxon>Bacilli</taxon>
        <taxon>Lactobacillales</taxon>
        <taxon>Carnobacteriaceae</taxon>
        <taxon>Atopostipes</taxon>
    </lineage>
</organism>
<protein>
    <submittedName>
        <fullName evidence="6">Carbohydrate ABC transporter substrate-binding protein, CUT1 family</fullName>
    </submittedName>
</protein>
<dbReference type="Gene3D" id="3.40.190.10">
    <property type="entry name" value="Periplasmic binding protein-like II"/>
    <property type="match status" value="1"/>
</dbReference>
<dbReference type="PROSITE" id="PS51257">
    <property type="entry name" value="PROKAR_LIPOPROTEIN"/>
    <property type="match status" value="1"/>
</dbReference>
<dbReference type="OrthoDB" id="9782846at2"/>
<evidence type="ECO:0000313" key="6">
    <source>
        <dbReference type="EMBL" id="SHF14563.1"/>
    </source>
</evidence>
<keyword evidence="7" id="KW-1185">Reference proteome</keyword>
<evidence type="ECO:0000256" key="3">
    <source>
        <dbReference type="ARBA" id="ARBA00022448"/>
    </source>
</evidence>
<comment type="similarity">
    <text evidence="2">Belongs to the bacterial solute-binding protein 1 family.</text>
</comment>
<dbReference type="PANTHER" id="PTHR43649">
    <property type="entry name" value="ARABINOSE-BINDING PROTEIN-RELATED"/>
    <property type="match status" value="1"/>
</dbReference>
<dbReference type="Proteomes" id="UP000184128">
    <property type="component" value="Unassembled WGS sequence"/>
</dbReference>
<dbReference type="PANTHER" id="PTHR43649:SF31">
    <property type="entry name" value="SN-GLYCEROL-3-PHOSPHATE-BINDING PERIPLASMIC PROTEIN UGPB"/>
    <property type="match status" value="1"/>
</dbReference>
<accession>A0A1M4Z933</accession>
<dbReference type="EMBL" id="FQUF01000036">
    <property type="protein sequence ID" value="SHF14563.1"/>
    <property type="molecule type" value="Genomic_DNA"/>
</dbReference>
<dbReference type="SUPFAM" id="SSF53850">
    <property type="entry name" value="Periplasmic binding protein-like II"/>
    <property type="match status" value="1"/>
</dbReference>
<dbReference type="Pfam" id="PF01547">
    <property type="entry name" value="SBP_bac_1"/>
    <property type="match status" value="1"/>
</dbReference>